<evidence type="ECO:0000256" key="8">
    <source>
        <dbReference type="ARBA" id="ARBA00047326"/>
    </source>
</evidence>
<feature type="binding site" evidence="9">
    <location>
        <position position="99"/>
    </location>
    <ligand>
        <name>[4Fe-4S] cluster</name>
        <dbReference type="ChEBI" id="CHEBI:49883"/>
        <label>2</label>
        <note>4Fe-4S-S-AdoMet</note>
    </ligand>
</feature>
<dbReference type="Pfam" id="PF04055">
    <property type="entry name" value="Radical_SAM"/>
    <property type="match status" value="1"/>
</dbReference>
<reference evidence="11 12" key="1">
    <citation type="submission" date="2019-03" db="EMBL/GenBank/DDBJ databases">
        <title>Thermus tengchongensis species for the arsenic transformation mechanism.</title>
        <authorList>
            <person name="Yuan G.C."/>
        </authorList>
    </citation>
    <scope>NUCLEOTIDE SEQUENCE [LARGE SCALE GENOMIC DNA]</scope>
    <source>
        <strain evidence="11 12">15W</strain>
    </source>
</reference>
<dbReference type="InterPro" id="IPR007197">
    <property type="entry name" value="rSAM"/>
</dbReference>
<dbReference type="PANTHER" id="PTHR10949">
    <property type="entry name" value="LIPOYL SYNTHASE"/>
    <property type="match status" value="1"/>
</dbReference>
<evidence type="ECO:0000256" key="7">
    <source>
        <dbReference type="ARBA" id="ARBA00023014"/>
    </source>
</evidence>
<evidence type="ECO:0000259" key="10">
    <source>
        <dbReference type="PROSITE" id="PS51918"/>
    </source>
</evidence>
<comment type="pathway">
    <text evidence="9">Protein modification; protein lipoylation via endogenous pathway; protein N(6)-(lipoyl)lysine from octanoyl-[acyl-carrier-protein]: step 2/2.</text>
</comment>
<evidence type="ECO:0000256" key="1">
    <source>
        <dbReference type="ARBA" id="ARBA00022485"/>
    </source>
</evidence>
<feature type="binding site" evidence="9">
    <location>
        <position position="74"/>
    </location>
    <ligand>
        <name>[4Fe-4S] cluster</name>
        <dbReference type="ChEBI" id="CHEBI:49883"/>
        <label>1</label>
    </ligand>
</feature>
<dbReference type="NCBIfam" id="NF004019">
    <property type="entry name" value="PRK05481.1"/>
    <property type="match status" value="1"/>
</dbReference>
<keyword evidence="4 9" id="KW-0949">S-adenosyl-L-methionine</keyword>
<dbReference type="EMBL" id="SJZF01000015">
    <property type="protein sequence ID" value="TFU25859.1"/>
    <property type="molecule type" value="Genomic_DNA"/>
</dbReference>
<feature type="domain" description="Radical SAM core" evidence="10">
    <location>
        <begin position="81"/>
        <end position="299"/>
    </location>
</feature>
<dbReference type="EC" id="2.8.1.8" evidence="9"/>
<feature type="binding site" evidence="9">
    <location>
        <position position="95"/>
    </location>
    <ligand>
        <name>[4Fe-4S] cluster</name>
        <dbReference type="ChEBI" id="CHEBI:49883"/>
        <label>2</label>
        <note>4Fe-4S-S-AdoMet</note>
    </ligand>
</feature>
<comment type="subcellular location">
    <subcellularLocation>
        <location evidence="9">Cytoplasm</location>
    </subcellularLocation>
</comment>
<proteinExistence type="inferred from homology"/>
<evidence type="ECO:0000256" key="6">
    <source>
        <dbReference type="ARBA" id="ARBA00023004"/>
    </source>
</evidence>
<dbReference type="InterPro" id="IPR058240">
    <property type="entry name" value="rSAM_sf"/>
</dbReference>
<dbReference type="GO" id="GO:0009249">
    <property type="term" value="P:protein lipoylation"/>
    <property type="evidence" value="ECO:0007669"/>
    <property type="project" value="UniProtKB-UniRule"/>
</dbReference>
<evidence type="ECO:0000256" key="4">
    <source>
        <dbReference type="ARBA" id="ARBA00022691"/>
    </source>
</evidence>
<keyword evidence="6 9" id="KW-0408">Iron</keyword>
<gene>
    <name evidence="9 11" type="primary">lipA</name>
    <name evidence="11" type="ORF">E0687_08955</name>
</gene>
<dbReference type="NCBIfam" id="TIGR00510">
    <property type="entry name" value="lipA"/>
    <property type="match status" value="1"/>
</dbReference>
<dbReference type="AlphaFoldDB" id="A0A4Y9FBH7"/>
<feature type="binding site" evidence="9">
    <location>
        <position position="80"/>
    </location>
    <ligand>
        <name>[4Fe-4S] cluster</name>
        <dbReference type="ChEBI" id="CHEBI:49883"/>
        <label>1</label>
    </ligand>
</feature>
<dbReference type="GO" id="GO:0016992">
    <property type="term" value="F:lipoate synthase activity"/>
    <property type="evidence" value="ECO:0007669"/>
    <property type="project" value="UniProtKB-UniRule"/>
</dbReference>
<dbReference type="UniPathway" id="UPA00538">
    <property type="reaction ID" value="UER00593"/>
</dbReference>
<dbReference type="CDD" id="cd01335">
    <property type="entry name" value="Radical_SAM"/>
    <property type="match status" value="1"/>
</dbReference>
<comment type="similarity">
    <text evidence="9">Belongs to the radical SAM superfamily. Lipoyl synthase family.</text>
</comment>
<dbReference type="NCBIfam" id="NF009544">
    <property type="entry name" value="PRK12928.1"/>
    <property type="match status" value="1"/>
</dbReference>
<comment type="catalytic activity">
    <reaction evidence="8 9">
        <text>[[Fe-S] cluster scaffold protein carrying a second [4Fe-4S](2+) cluster] + N(6)-octanoyl-L-lysyl-[protein] + 2 oxidized [2Fe-2S]-[ferredoxin] + 2 S-adenosyl-L-methionine + 4 H(+) = [[Fe-S] cluster scaffold protein] + N(6)-[(R)-dihydrolipoyl]-L-lysyl-[protein] + 4 Fe(3+) + 2 hydrogen sulfide + 2 5'-deoxyadenosine + 2 L-methionine + 2 reduced [2Fe-2S]-[ferredoxin]</text>
        <dbReference type="Rhea" id="RHEA:16585"/>
        <dbReference type="Rhea" id="RHEA-COMP:9928"/>
        <dbReference type="Rhea" id="RHEA-COMP:10000"/>
        <dbReference type="Rhea" id="RHEA-COMP:10001"/>
        <dbReference type="Rhea" id="RHEA-COMP:10475"/>
        <dbReference type="Rhea" id="RHEA-COMP:14568"/>
        <dbReference type="Rhea" id="RHEA-COMP:14569"/>
        <dbReference type="ChEBI" id="CHEBI:15378"/>
        <dbReference type="ChEBI" id="CHEBI:17319"/>
        <dbReference type="ChEBI" id="CHEBI:29034"/>
        <dbReference type="ChEBI" id="CHEBI:29919"/>
        <dbReference type="ChEBI" id="CHEBI:33722"/>
        <dbReference type="ChEBI" id="CHEBI:33737"/>
        <dbReference type="ChEBI" id="CHEBI:33738"/>
        <dbReference type="ChEBI" id="CHEBI:57844"/>
        <dbReference type="ChEBI" id="CHEBI:59789"/>
        <dbReference type="ChEBI" id="CHEBI:78809"/>
        <dbReference type="ChEBI" id="CHEBI:83100"/>
        <dbReference type="EC" id="2.8.1.8"/>
    </reaction>
</comment>
<evidence type="ECO:0000313" key="11">
    <source>
        <dbReference type="EMBL" id="TFU25859.1"/>
    </source>
</evidence>
<dbReference type="InterPro" id="IPR031691">
    <property type="entry name" value="LIAS_N"/>
</dbReference>
<evidence type="ECO:0000256" key="9">
    <source>
        <dbReference type="HAMAP-Rule" id="MF_00206"/>
    </source>
</evidence>
<evidence type="ECO:0000256" key="5">
    <source>
        <dbReference type="ARBA" id="ARBA00022723"/>
    </source>
</evidence>
<dbReference type="InterPro" id="IPR003698">
    <property type="entry name" value="Lipoyl_synth"/>
</dbReference>
<dbReference type="Proteomes" id="UP000297668">
    <property type="component" value="Unassembled WGS sequence"/>
</dbReference>
<comment type="caution">
    <text evidence="11">The sequence shown here is derived from an EMBL/GenBank/DDBJ whole genome shotgun (WGS) entry which is preliminary data.</text>
</comment>
<keyword evidence="7 9" id="KW-0411">Iron-sulfur</keyword>
<feature type="binding site" evidence="9">
    <location>
        <position position="102"/>
    </location>
    <ligand>
        <name>[4Fe-4S] cluster</name>
        <dbReference type="ChEBI" id="CHEBI:49883"/>
        <label>2</label>
        <note>4Fe-4S-S-AdoMet</note>
    </ligand>
</feature>
<comment type="cofactor">
    <cofactor evidence="9">
        <name>[4Fe-4S] cluster</name>
        <dbReference type="ChEBI" id="CHEBI:49883"/>
    </cofactor>
    <text evidence="9">Binds 2 [4Fe-4S] clusters per subunit. One cluster is coordinated with 3 cysteines and an exchangeable S-adenosyl-L-methionine.</text>
</comment>
<dbReference type="PANTHER" id="PTHR10949:SF0">
    <property type="entry name" value="LIPOYL SYNTHASE, MITOCHONDRIAL"/>
    <property type="match status" value="1"/>
</dbReference>
<dbReference type="GO" id="GO:0051539">
    <property type="term" value="F:4 iron, 4 sulfur cluster binding"/>
    <property type="evidence" value="ECO:0007669"/>
    <property type="project" value="UniProtKB-UniRule"/>
</dbReference>
<dbReference type="Pfam" id="PF16881">
    <property type="entry name" value="LIAS_N"/>
    <property type="match status" value="1"/>
</dbReference>
<evidence type="ECO:0000256" key="2">
    <source>
        <dbReference type="ARBA" id="ARBA00022490"/>
    </source>
</evidence>
<sequence>MKPKFETLELLAPTGEVIELKVVKNGLAQARPEPVDRHKPAWLKASLPTGAKYQALKRTVEELRLHTVCQEALCPNVGECWTHGTLTVMILGSVCTRACKFCAVDTGNPRGIVDPEEPQRVAEAISRLGIRYVVLTSVDRDDLPDGGAAHFAATIRAIKAKAPGVLVEALTPDFQGDLKAVEAVLDAGPEVYAQNLETVRRLTPKVRDPRAGYEQTLKVLAHAKRYRPDILTKSSLMLGLGETEEEILEAMRDLRAAGVDILTLGQYLRPTPAHLPVERYVPPEDFKRYEAWGYELGFKEVFSGPLVRSSYRADRVFLEATSRP</sequence>
<dbReference type="HAMAP" id="MF_00206">
    <property type="entry name" value="Lipoyl_synth"/>
    <property type="match status" value="1"/>
</dbReference>
<evidence type="ECO:0000313" key="12">
    <source>
        <dbReference type="Proteomes" id="UP000297668"/>
    </source>
</evidence>
<dbReference type="InterPro" id="IPR013785">
    <property type="entry name" value="Aldolase_TIM"/>
</dbReference>
<dbReference type="SUPFAM" id="SSF102114">
    <property type="entry name" value="Radical SAM enzymes"/>
    <property type="match status" value="1"/>
</dbReference>
<dbReference type="SFLD" id="SFLDF00271">
    <property type="entry name" value="lipoyl_synthase"/>
    <property type="match status" value="1"/>
</dbReference>
<dbReference type="RefSeq" id="WP_135260567.1">
    <property type="nucleotide sequence ID" value="NZ_SJZF01000015.1"/>
</dbReference>
<dbReference type="PIRSF" id="PIRSF005963">
    <property type="entry name" value="Lipoyl_synth"/>
    <property type="match status" value="1"/>
</dbReference>
<keyword evidence="1 9" id="KW-0004">4Fe-4S</keyword>
<keyword evidence="2 9" id="KW-0963">Cytoplasm</keyword>
<keyword evidence="5 9" id="KW-0479">Metal-binding</keyword>
<accession>A0A4Y9FBH7</accession>
<evidence type="ECO:0000256" key="3">
    <source>
        <dbReference type="ARBA" id="ARBA00022679"/>
    </source>
</evidence>
<comment type="function">
    <text evidence="9">Catalyzes the radical-mediated insertion of two sulfur atoms into the C-6 and C-8 positions of the octanoyl moiety bound to the lipoyl domains of lipoate-dependent enzymes, thereby converting the octanoylated domains into lipoylated derivatives.</text>
</comment>
<dbReference type="SFLD" id="SFLDG01058">
    <property type="entry name" value="lipoyl_synthase_like"/>
    <property type="match status" value="1"/>
</dbReference>
<dbReference type="InterPro" id="IPR006638">
    <property type="entry name" value="Elp3/MiaA/NifB-like_rSAM"/>
</dbReference>
<dbReference type="Gene3D" id="3.20.20.70">
    <property type="entry name" value="Aldolase class I"/>
    <property type="match status" value="1"/>
</dbReference>
<dbReference type="GO" id="GO:0046872">
    <property type="term" value="F:metal ion binding"/>
    <property type="evidence" value="ECO:0007669"/>
    <property type="project" value="UniProtKB-KW"/>
</dbReference>
<protein>
    <recommendedName>
        <fullName evidence="9">Lipoyl synthase</fullName>
        <ecNumber evidence="9">2.8.1.8</ecNumber>
    </recommendedName>
    <alternativeName>
        <fullName evidence="9">Lip-syn</fullName>
        <shortName evidence="9">LS</shortName>
    </alternativeName>
    <alternativeName>
        <fullName evidence="9">Lipoate synthase</fullName>
    </alternativeName>
    <alternativeName>
        <fullName evidence="9">Lipoic acid synthase</fullName>
    </alternativeName>
    <alternativeName>
        <fullName evidence="9">Sulfur insertion protein LipA</fullName>
    </alternativeName>
</protein>
<feature type="binding site" evidence="9">
    <location>
        <position position="69"/>
    </location>
    <ligand>
        <name>[4Fe-4S] cluster</name>
        <dbReference type="ChEBI" id="CHEBI:49883"/>
        <label>1</label>
    </ligand>
</feature>
<name>A0A4Y9FBH7_9DEIN</name>
<dbReference type="SMART" id="SM00729">
    <property type="entry name" value="Elp3"/>
    <property type="match status" value="1"/>
</dbReference>
<keyword evidence="3 9" id="KW-0808">Transferase</keyword>
<organism evidence="11 12">
    <name type="scientific">Thermus tengchongensis</name>
    <dbReference type="NCBI Taxonomy" id="1214928"/>
    <lineage>
        <taxon>Bacteria</taxon>
        <taxon>Thermotogati</taxon>
        <taxon>Deinococcota</taxon>
        <taxon>Deinococci</taxon>
        <taxon>Thermales</taxon>
        <taxon>Thermaceae</taxon>
        <taxon>Thermus</taxon>
    </lineage>
</organism>
<dbReference type="FunFam" id="3.20.20.70:FF:000040">
    <property type="entry name" value="Lipoyl synthase"/>
    <property type="match status" value="1"/>
</dbReference>
<dbReference type="SFLD" id="SFLDS00029">
    <property type="entry name" value="Radical_SAM"/>
    <property type="match status" value="1"/>
</dbReference>
<dbReference type="PROSITE" id="PS51918">
    <property type="entry name" value="RADICAL_SAM"/>
    <property type="match status" value="1"/>
</dbReference>
<dbReference type="GO" id="GO:0005737">
    <property type="term" value="C:cytoplasm"/>
    <property type="evidence" value="ECO:0007669"/>
    <property type="project" value="UniProtKB-SubCell"/>
</dbReference>
<feature type="binding site" evidence="9">
    <location>
        <position position="310"/>
    </location>
    <ligand>
        <name>[4Fe-4S] cluster</name>
        <dbReference type="ChEBI" id="CHEBI:49883"/>
        <label>1</label>
    </ligand>
</feature>